<reference evidence="2" key="1">
    <citation type="submission" date="2021-10" db="EMBL/GenBank/DDBJ databases">
        <title>De novo Genome Assembly of Clathrus columnatus (Basidiomycota, Fungi) Using Illumina and Nanopore Sequence Data.</title>
        <authorList>
            <person name="Ogiso-Tanaka E."/>
            <person name="Itagaki H."/>
            <person name="Hosoya T."/>
            <person name="Hosaka K."/>
        </authorList>
    </citation>
    <scope>NUCLEOTIDE SEQUENCE</scope>
    <source>
        <strain evidence="2">MO-923</strain>
    </source>
</reference>
<dbReference type="AlphaFoldDB" id="A0AAV5AL11"/>
<evidence type="ECO:0000313" key="3">
    <source>
        <dbReference type="Proteomes" id="UP001050691"/>
    </source>
</evidence>
<dbReference type="Proteomes" id="UP001050691">
    <property type="component" value="Unassembled WGS sequence"/>
</dbReference>
<feature type="region of interest" description="Disordered" evidence="1">
    <location>
        <begin position="1"/>
        <end position="40"/>
    </location>
</feature>
<accession>A0AAV5AL11</accession>
<organism evidence="2 3">
    <name type="scientific">Clathrus columnatus</name>
    <dbReference type="NCBI Taxonomy" id="1419009"/>
    <lineage>
        <taxon>Eukaryota</taxon>
        <taxon>Fungi</taxon>
        <taxon>Dikarya</taxon>
        <taxon>Basidiomycota</taxon>
        <taxon>Agaricomycotina</taxon>
        <taxon>Agaricomycetes</taxon>
        <taxon>Phallomycetidae</taxon>
        <taxon>Phallales</taxon>
        <taxon>Clathraceae</taxon>
        <taxon>Clathrus</taxon>
    </lineage>
</organism>
<proteinExistence type="predicted"/>
<dbReference type="EMBL" id="BPWL01000010">
    <property type="protein sequence ID" value="GJJ15105.1"/>
    <property type="molecule type" value="Genomic_DNA"/>
</dbReference>
<evidence type="ECO:0000313" key="2">
    <source>
        <dbReference type="EMBL" id="GJJ15105.1"/>
    </source>
</evidence>
<gene>
    <name evidence="2" type="ORF">Clacol_009380</name>
</gene>
<name>A0AAV5AL11_9AGAM</name>
<evidence type="ECO:0000256" key="1">
    <source>
        <dbReference type="SAM" id="MobiDB-lite"/>
    </source>
</evidence>
<sequence>MAEMGERNDLPAMDNNGPRASISRAAGSANFNDDPQDEDQFEEDIEDRLIIGNNMMDYTEALEA</sequence>
<comment type="caution">
    <text evidence="2">The sequence shown here is derived from an EMBL/GenBank/DDBJ whole genome shotgun (WGS) entry which is preliminary data.</text>
</comment>
<keyword evidence="3" id="KW-1185">Reference proteome</keyword>
<protein>
    <submittedName>
        <fullName evidence="2">Uncharacterized protein</fullName>
    </submittedName>
</protein>